<keyword evidence="1" id="KW-0812">Transmembrane</keyword>
<protein>
    <submittedName>
        <fullName evidence="2">Uncharacterized protein</fullName>
    </submittedName>
</protein>
<sequence length="141" mass="15933">MEKQGVKGCCRSSDGKGVFGYWVLRIWLRTTVRAKRNVVFGYAQMYSVPGLVFAFVFGCSRCFMQFQQPSSLFHGCSPRWCDCLNGEGVVNVMDVLELNFMLVILLDIPPQTERGLHSSIEPDVKRLLHGKTCAELEALQH</sequence>
<dbReference type="EMBL" id="CM003377">
    <property type="protein sequence ID" value="KOM47573.1"/>
    <property type="molecule type" value="Genomic_DNA"/>
</dbReference>
<proteinExistence type="predicted"/>
<feature type="transmembrane region" description="Helical" evidence="1">
    <location>
        <begin position="39"/>
        <end position="58"/>
    </location>
</feature>
<gene>
    <name evidence="2" type="ORF">LR48_Vigan07g127700</name>
</gene>
<reference evidence="3" key="1">
    <citation type="journal article" date="2015" name="Proc. Natl. Acad. Sci. U.S.A.">
        <title>Genome sequencing of adzuki bean (Vigna angularis) provides insight into high starch and low fat accumulation and domestication.</title>
        <authorList>
            <person name="Yang K."/>
            <person name="Tian Z."/>
            <person name="Chen C."/>
            <person name="Luo L."/>
            <person name="Zhao B."/>
            <person name="Wang Z."/>
            <person name="Yu L."/>
            <person name="Li Y."/>
            <person name="Sun Y."/>
            <person name="Li W."/>
            <person name="Chen Y."/>
            <person name="Li Y."/>
            <person name="Zhang Y."/>
            <person name="Ai D."/>
            <person name="Zhao J."/>
            <person name="Shang C."/>
            <person name="Ma Y."/>
            <person name="Wu B."/>
            <person name="Wang M."/>
            <person name="Gao L."/>
            <person name="Sun D."/>
            <person name="Zhang P."/>
            <person name="Guo F."/>
            <person name="Wang W."/>
            <person name="Li Y."/>
            <person name="Wang J."/>
            <person name="Varshney R.K."/>
            <person name="Wang J."/>
            <person name="Ling H.Q."/>
            <person name="Wan P."/>
        </authorList>
    </citation>
    <scope>NUCLEOTIDE SEQUENCE</scope>
    <source>
        <strain evidence="3">cv. Jingnong 6</strain>
    </source>
</reference>
<evidence type="ECO:0000313" key="3">
    <source>
        <dbReference type="Proteomes" id="UP000053144"/>
    </source>
</evidence>
<dbReference type="Gramene" id="KOM47573">
    <property type="protein sequence ID" value="KOM47573"/>
    <property type="gene ID" value="LR48_Vigan07g127700"/>
</dbReference>
<accession>A0A0L9UXT0</accession>
<organism evidence="2 3">
    <name type="scientific">Phaseolus angularis</name>
    <name type="common">Azuki bean</name>
    <name type="synonym">Vigna angularis</name>
    <dbReference type="NCBI Taxonomy" id="3914"/>
    <lineage>
        <taxon>Eukaryota</taxon>
        <taxon>Viridiplantae</taxon>
        <taxon>Streptophyta</taxon>
        <taxon>Embryophyta</taxon>
        <taxon>Tracheophyta</taxon>
        <taxon>Spermatophyta</taxon>
        <taxon>Magnoliopsida</taxon>
        <taxon>eudicotyledons</taxon>
        <taxon>Gunneridae</taxon>
        <taxon>Pentapetalae</taxon>
        <taxon>rosids</taxon>
        <taxon>fabids</taxon>
        <taxon>Fabales</taxon>
        <taxon>Fabaceae</taxon>
        <taxon>Papilionoideae</taxon>
        <taxon>50 kb inversion clade</taxon>
        <taxon>NPAAA clade</taxon>
        <taxon>indigoferoid/millettioid clade</taxon>
        <taxon>Phaseoleae</taxon>
        <taxon>Vigna</taxon>
    </lineage>
</organism>
<evidence type="ECO:0000256" key="1">
    <source>
        <dbReference type="SAM" id="Phobius"/>
    </source>
</evidence>
<name>A0A0L9UXT0_PHAAN</name>
<dbReference type="AlphaFoldDB" id="A0A0L9UXT0"/>
<evidence type="ECO:0000313" key="2">
    <source>
        <dbReference type="EMBL" id="KOM47573.1"/>
    </source>
</evidence>
<keyword evidence="1" id="KW-1133">Transmembrane helix</keyword>
<dbReference type="Proteomes" id="UP000053144">
    <property type="component" value="Chromosome 7"/>
</dbReference>
<keyword evidence="1" id="KW-0472">Membrane</keyword>